<evidence type="ECO:0000313" key="1">
    <source>
        <dbReference type="EMBL" id="MCH4565348.1"/>
    </source>
</evidence>
<sequence>MMVALDNGKLRLLVNPAIGGAVVRFDALTEDGPVALMRPGTVDEQDPNRLAMYPLVPWSNRISAGGFEWRGRHYPLAPNLAGEPLPIHGDGWQRPWRVEGQERHELRLVLRSREQPPFDYRAELVYRLEAESLAVELSATHLGEAPAPYGLGLHPWFPRSGQTRLAARAEGVWEVDAAQLPTEWRRLGTGEAWNFSVPSTLPEGRIDNLFTGWNGRALVRWPERGVALDIETEPAETRYLIYSPGAEADFFCFEPVSHAVDAHHLGASEHGLVELAPGQSLRRRYRFRASSIVT</sequence>
<dbReference type="SUPFAM" id="SSF74650">
    <property type="entry name" value="Galactose mutarotase-like"/>
    <property type="match status" value="1"/>
</dbReference>
<dbReference type="RefSeq" id="WP_240569905.1">
    <property type="nucleotide sequence ID" value="NZ_JAKVPY010000037.1"/>
</dbReference>
<dbReference type="InterPro" id="IPR008183">
    <property type="entry name" value="Aldose_1/G6P_1-epimerase"/>
</dbReference>
<dbReference type="InterPro" id="IPR011013">
    <property type="entry name" value="Gal_mutarotase_sf_dom"/>
</dbReference>
<proteinExistence type="predicted"/>
<dbReference type="Pfam" id="PF01263">
    <property type="entry name" value="Aldose_epim"/>
    <property type="match status" value="1"/>
</dbReference>
<comment type="caution">
    <text evidence="1">The sequence shown here is derived from an EMBL/GenBank/DDBJ whole genome shotgun (WGS) entry which is preliminary data.</text>
</comment>
<keyword evidence="2" id="KW-1185">Reference proteome</keyword>
<evidence type="ECO:0000313" key="2">
    <source>
        <dbReference type="Proteomes" id="UP001202117"/>
    </source>
</evidence>
<protein>
    <submittedName>
        <fullName evidence="1">Aldose 1-epimerase</fullName>
    </submittedName>
</protein>
<dbReference type="EMBL" id="JAKVPY010000037">
    <property type="protein sequence ID" value="MCH4565348.1"/>
    <property type="molecule type" value="Genomic_DNA"/>
</dbReference>
<reference evidence="1 2" key="1">
    <citation type="submission" date="2022-02" db="EMBL/GenBank/DDBJ databases">
        <title>Halomonas fukangensis sp. nov., a halophilic bacterium isolated from a bulk soil of Kalidium foliatum at Fukang.</title>
        <authorList>
            <person name="Huang Y."/>
        </authorList>
    </citation>
    <scope>NUCLEOTIDE SEQUENCE [LARGE SCALE GENOMIC DNA]</scope>
    <source>
        <strain evidence="1 2">EGI 63088</strain>
    </source>
</reference>
<accession>A0ABS9RZR7</accession>
<dbReference type="CDD" id="cd09021">
    <property type="entry name" value="Aldose_epim_Ec_YphB"/>
    <property type="match status" value="1"/>
</dbReference>
<dbReference type="InterPro" id="IPR014718">
    <property type="entry name" value="GH-type_carb-bd"/>
</dbReference>
<name>A0ABS9RZR7_9GAMM</name>
<dbReference type="Gene3D" id="2.70.98.10">
    <property type="match status" value="1"/>
</dbReference>
<gene>
    <name evidence="1" type="ORF">MKP05_19805</name>
</gene>
<dbReference type="Proteomes" id="UP001202117">
    <property type="component" value="Unassembled WGS sequence"/>
</dbReference>
<organism evidence="1 2">
    <name type="scientific">Halomonas flagellata</name>
    <dbReference type="NCBI Taxonomy" id="2920385"/>
    <lineage>
        <taxon>Bacteria</taxon>
        <taxon>Pseudomonadati</taxon>
        <taxon>Pseudomonadota</taxon>
        <taxon>Gammaproteobacteria</taxon>
        <taxon>Oceanospirillales</taxon>
        <taxon>Halomonadaceae</taxon>
        <taxon>Halomonas</taxon>
    </lineage>
</organism>